<dbReference type="GO" id="GO:0005634">
    <property type="term" value="C:nucleus"/>
    <property type="evidence" value="ECO:0007669"/>
    <property type="project" value="UniProtKB-SubCell"/>
</dbReference>
<dbReference type="PROSITE" id="PS50888">
    <property type="entry name" value="BHLH"/>
    <property type="match status" value="1"/>
</dbReference>
<evidence type="ECO:0000256" key="7">
    <source>
        <dbReference type="SAM" id="MobiDB-lite"/>
    </source>
</evidence>
<dbReference type="GO" id="GO:0003677">
    <property type="term" value="F:DNA binding"/>
    <property type="evidence" value="ECO:0007669"/>
    <property type="project" value="UniProtKB-KW"/>
</dbReference>
<dbReference type="SUPFAM" id="SSF55785">
    <property type="entry name" value="PYP-like sensor domain (PAS domain)"/>
    <property type="match status" value="2"/>
</dbReference>
<evidence type="ECO:0000313" key="10">
    <source>
        <dbReference type="EMBL" id="PIK41708.1"/>
    </source>
</evidence>
<dbReference type="InterPro" id="IPR050933">
    <property type="entry name" value="Circadian_TF"/>
</dbReference>
<reference evidence="10 11" key="1">
    <citation type="journal article" date="2017" name="PLoS Biol.">
        <title>The sea cucumber genome provides insights into morphological evolution and visceral regeneration.</title>
        <authorList>
            <person name="Zhang X."/>
            <person name="Sun L."/>
            <person name="Yuan J."/>
            <person name="Sun Y."/>
            <person name="Gao Y."/>
            <person name="Zhang L."/>
            <person name="Li S."/>
            <person name="Dai H."/>
            <person name="Hamel J.F."/>
            <person name="Liu C."/>
            <person name="Yu Y."/>
            <person name="Liu S."/>
            <person name="Lin W."/>
            <person name="Guo K."/>
            <person name="Jin S."/>
            <person name="Xu P."/>
            <person name="Storey K.B."/>
            <person name="Huan P."/>
            <person name="Zhang T."/>
            <person name="Zhou Y."/>
            <person name="Zhang J."/>
            <person name="Lin C."/>
            <person name="Li X."/>
            <person name="Xing L."/>
            <person name="Huo D."/>
            <person name="Sun M."/>
            <person name="Wang L."/>
            <person name="Mercier A."/>
            <person name="Li F."/>
            <person name="Yang H."/>
            <person name="Xiang J."/>
        </authorList>
    </citation>
    <scope>NUCLEOTIDE SEQUENCE [LARGE SCALE GENOMIC DNA]</scope>
    <source>
        <strain evidence="10">Shaxun</strain>
        <tissue evidence="10">Muscle</tissue>
    </source>
</reference>
<organism evidence="10 11">
    <name type="scientific">Stichopus japonicus</name>
    <name type="common">Sea cucumber</name>
    <dbReference type="NCBI Taxonomy" id="307972"/>
    <lineage>
        <taxon>Eukaryota</taxon>
        <taxon>Metazoa</taxon>
        <taxon>Echinodermata</taxon>
        <taxon>Eleutherozoa</taxon>
        <taxon>Echinozoa</taxon>
        <taxon>Holothuroidea</taxon>
        <taxon>Aspidochirotacea</taxon>
        <taxon>Aspidochirotida</taxon>
        <taxon>Stichopodidae</taxon>
        <taxon>Apostichopus</taxon>
    </lineage>
</organism>
<dbReference type="SMART" id="SM00353">
    <property type="entry name" value="HLH"/>
    <property type="match status" value="1"/>
</dbReference>
<dbReference type="SUPFAM" id="SSF47459">
    <property type="entry name" value="HLH, helix-loop-helix DNA-binding domain"/>
    <property type="match status" value="1"/>
</dbReference>
<evidence type="ECO:0000313" key="11">
    <source>
        <dbReference type="Proteomes" id="UP000230750"/>
    </source>
</evidence>
<dbReference type="GO" id="GO:0003700">
    <property type="term" value="F:DNA-binding transcription factor activity"/>
    <property type="evidence" value="ECO:0007669"/>
    <property type="project" value="InterPro"/>
</dbReference>
<dbReference type="InterPro" id="IPR013767">
    <property type="entry name" value="PAS_fold"/>
</dbReference>
<dbReference type="GO" id="GO:0005667">
    <property type="term" value="C:transcription regulator complex"/>
    <property type="evidence" value="ECO:0007669"/>
    <property type="project" value="InterPro"/>
</dbReference>
<evidence type="ECO:0000256" key="2">
    <source>
        <dbReference type="ARBA" id="ARBA00022737"/>
    </source>
</evidence>
<dbReference type="NCBIfam" id="TIGR00229">
    <property type="entry name" value="sensory_box"/>
    <property type="match status" value="1"/>
</dbReference>
<dbReference type="PANTHER" id="PTHR23042">
    <property type="entry name" value="CIRCADIAN PROTEIN CLOCK/ARNT/BMAL/PAS"/>
    <property type="match status" value="1"/>
</dbReference>
<dbReference type="InterPro" id="IPR001067">
    <property type="entry name" value="Nuc_translocat"/>
</dbReference>
<accession>A0A2G8K132</accession>
<gene>
    <name evidence="10" type="ORF">BSL78_21453</name>
</gene>
<dbReference type="PRINTS" id="PR00785">
    <property type="entry name" value="NCTRNSLOCATR"/>
</dbReference>
<name>A0A2G8K132_STIJA</name>
<dbReference type="EMBL" id="MRZV01000995">
    <property type="protein sequence ID" value="PIK41708.1"/>
    <property type="molecule type" value="Genomic_DNA"/>
</dbReference>
<dbReference type="GO" id="GO:0005737">
    <property type="term" value="C:cytoplasm"/>
    <property type="evidence" value="ECO:0007669"/>
    <property type="project" value="InterPro"/>
</dbReference>
<dbReference type="STRING" id="307972.A0A2G8K132"/>
<dbReference type="Pfam" id="PF00989">
    <property type="entry name" value="PAS"/>
    <property type="match status" value="1"/>
</dbReference>
<feature type="region of interest" description="Disordered" evidence="7">
    <location>
        <begin position="477"/>
        <end position="559"/>
    </location>
</feature>
<proteinExistence type="predicted"/>
<keyword evidence="10" id="KW-0675">Receptor</keyword>
<evidence type="ECO:0000256" key="1">
    <source>
        <dbReference type="ARBA" id="ARBA00004123"/>
    </source>
</evidence>
<dbReference type="GO" id="GO:0046983">
    <property type="term" value="F:protein dimerization activity"/>
    <property type="evidence" value="ECO:0007669"/>
    <property type="project" value="InterPro"/>
</dbReference>
<dbReference type="Pfam" id="PF00010">
    <property type="entry name" value="HLH"/>
    <property type="match status" value="1"/>
</dbReference>
<feature type="compositionally biased region" description="Polar residues" evidence="7">
    <location>
        <begin position="477"/>
        <end position="526"/>
    </location>
</feature>
<evidence type="ECO:0000256" key="5">
    <source>
        <dbReference type="ARBA" id="ARBA00023163"/>
    </source>
</evidence>
<dbReference type="SMR" id="A0A2G8K132"/>
<evidence type="ECO:0000256" key="3">
    <source>
        <dbReference type="ARBA" id="ARBA00023015"/>
    </source>
</evidence>
<dbReference type="CDD" id="cd00130">
    <property type="entry name" value="PAS"/>
    <property type="match status" value="2"/>
</dbReference>
<evidence type="ECO:0000256" key="6">
    <source>
        <dbReference type="ARBA" id="ARBA00023242"/>
    </source>
</evidence>
<protein>
    <submittedName>
        <fullName evidence="10">Putative aryl hydrocarbon receptor nuclear translocator-like protein 1</fullName>
    </submittedName>
</protein>
<feature type="domain" description="BHLH" evidence="9">
    <location>
        <begin position="36"/>
        <end position="89"/>
    </location>
</feature>
<sequence length="594" mass="65799">MNKRKHSFVLESGGEDSDNDSIVTGPSEDGSPMKKVSKQTHSAIEKKRREKMNTYIQELSGMIPTCNAMKSKLDKLTILRMAVQHMKTIRGCPSSYKEANYKPSFLSDDELKSLILESAEGFLVVVSCDRGRMLYVSESVVNTLCVSREYLIGQSLFDILHPKDMSKVKEQLSSSDLTPRERFIDTKTGLPVKSDVAPIIPQLSSGSRRSFFCRMRQHSKDSIVKTEDQSNIKKKLKYVPDRKKYVTIQCTGYLKSWPLSQIGVEYDNEREGDTEGCTLSCLIAIAKTTQDVHEMGHPPGGGQEACYQFVSRQAMDGKFTFVDQRATSILGYLPQELLGTSCYEYIHVGDIKQMAENHYAVLLKKEKVETKVYRFRAKNGSFLKFKSKLFCFRNPWTKEVEYIVSTNTLILDPDESNGTSNKSDKTNDGRTVVENILGDIGVQSVLQDVLGMPCNLHPAGVQIGWKIAEEVLERQWNASPSNSPGGTIDENQTGPAESTNIPSPSNGSQSQERSSTSDVVNRSENLPTEVAAGSSQDGSGQRKVAHHDKPPEKEGADGWEDESAMAFIMNLLEADAGLGGAVDFSGLPWPLLNG</sequence>
<dbReference type="AlphaFoldDB" id="A0A2G8K132"/>
<dbReference type="InterPro" id="IPR000014">
    <property type="entry name" value="PAS"/>
</dbReference>
<evidence type="ECO:0000259" key="9">
    <source>
        <dbReference type="PROSITE" id="PS50888"/>
    </source>
</evidence>
<dbReference type="PROSITE" id="PS50112">
    <property type="entry name" value="PAS"/>
    <property type="match status" value="2"/>
</dbReference>
<dbReference type="Pfam" id="PF14598">
    <property type="entry name" value="PAS_11"/>
    <property type="match status" value="1"/>
</dbReference>
<keyword evidence="2" id="KW-0677">Repeat</keyword>
<dbReference type="CDD" id="cd11437">
    <property type="entry name" value="bHLH-PAS_ARNT_like"/>
    <property type="match status" value="1"/>
</dbReference>
<dbReference type="SMART" id="SM00091">
    <property type="entry name" value="PAS"/>
    <property type="match status" value="2"/>
</dbReference>
<feature type="region of interest" description="Disordered" evidence="7">
    <location>
        <begin position="1"/>
        <end position="47"/>
    </location>
</feature>
<keyword evidence="5" id="KW-0804">Transcription</keyword>
<feature type="compositionally biased region" description="Basic and acidic residues" evidence="7">
    <location>
        <begin position="547"/>
        <end position="556"/>
    </location>
</feature>
<comment type="subcellular location">
    <subcellularLocation>
        <location evidence="1">Nucleus</location>
    </subcellularLocation>
</comment>
<keyword evidence="11" id="KW-1185">Reference proteome</keyword>
<keyword evidence="6" id="KW-0539">Nucleus</keyword>
<dbReference type="OrthoDB" id="71302at2759"/>
<dbReference type="Gene3D" id="4.10.280.10">
    <property type="entry name" value="Helix-loop-helix DNA-binding domain"/>
    <property type="match status" value="1"/>
</dbReference>
<feature type="domain" description="PAS" evidence="8">
    <location>
        <begin position="108"/>
        <end position="172"/>
    </location>
</feature>
<dbReference type="InterPro" id="IPR036638">
    <property type="entry name" value="HLH_DNA-bd_sf"/>
</dbReference>
<dbReference type="InterPro" id="IPR035965">
    <property type="entry name" value="PAS-like_dom_sf"/>
</dbReference>
<feature type="domain" description="PAS" evidence="8">
    <location>
        <begin position="316"/>
        <end position="366"/>
    </location>
</feature>
<dbReference type="Gene3D" id="3.30.450.20">
    <property type="entry name" value="PAS domain"/>
    <property type="match status" value="2"/>
</dbReference>
<evidence type="ECO:0000259" key="8">
    <source>
        <dbReference type="PROSITE" id="PS50112"/>
    </source>
</evidence>
<keyword evidence="4" id="KW-0238">DNA-binding</keyword>
<dbReference type="Proteomes" id="UP000230750">
    <property type="component" value="Unassembled WGS sequence"/>
</dbReference>
<comment type="caution">
    <text evidence="10">The sequence shown here is derived from an EMBL/GenBank/DDBJ whole genome shotgun (WGS) entry which is preliminary data.</text>
</comment>
<evidence type="ECO:0000256" key="4">
    <source>
        <dbReference type="ARBA" id="ARBA00023125"/>
    </source>
</evidence>
<dbReference type="InterPro" id="IPR011598">
    <property type="entry name" value="bHLH_dom"/>
</dbReference>
<keyword evidence="3" id="KW-0805">Transcription regulation</keyword>